<keyword evidence="3" id="KW-1185">Reference proteome</keyword>
<protein>
    <submittedName>
        <fullName evidence="2">Glycosyltransferase family 2 protein</fullName>
    </submittedName>
</protein>
<accession>A0A5B0WR10</accession>
<dbReference type="InterPro" id="IPR050256">
    <property type="entry name" value="Glycosyltransferase_2"/>
</dbReference>
<dbReference type="InterPro" id="IPR001173">
    <property type="entry name" value="Glyco_trans_2-like"/>
</dbReference>
<dbReference type="AlphaFoldDB" id="A0A5B0WR10"/>
<dbReference type="GO" id="GO:0016740">
    <property type="term" value="F:transferase activity"/>
    <property type="evidence" value="ECO:0007669"/>
    <property type="project" value="UniProtKB-KW"/>
</dbReference>
<dbReference type="PANTHER" id="PTHR48090:SF7">
    <property type="entry name" value="RFBJ PROTEIN"/>
    <property type="match status" value="1"/>
</dbReference>
<evidence type="ECO:0000313" key="2">
    <source>
        <dbReference type="EMBL" id="KAA1189266.1"/>
    </source>
</evidence>
<proteinExistence type="predicted"/>
<name>A0A5B0WR10_9GAMM</name>
<dbReference type="InterPro" id="IPR029044">
    <property type="entry name" value="Nucleotide-diphossugar_trans"/>
</dbReference>
<sequence>MQHAHDQAALPFNGVVIIPALNESNNVGAVVREILDHTSLPVVVIDDASTDDTAARARLAGAEVIRLPLQLGAWGATQTGLRYAQARGYDIAITMDADGQHEASHLAELMQPVITGKADVAIGACTARGSRMRRIAWSMMKRSSGLSIEDITSGFRVYNASAISELARRRATLLEYQDIGVLLLLLSKGARIVDVEVAMPPRIGSGSRVFHSWRTVAYYMMYTLLLGLSKRNPRQAY</sequence>
<reference evidence="2 3" key="1">
    <citation type="submission" date="2019-09" db="EMBL/GenBank/DDBJ databases">
        <authorList>
            <person name="Chen X.-Y."/>
        </authorList>
    </citation>
    <scope>NUCLEOTIDE SEQUENCE [LARGE SCALE GENOMIC DNA]</scope>
    <source>
        <strain evidence="2 3">NY5</strain>
    </source>
</reference>
<dbReference type="Pfam" id="PF00535">
    <property type="entry name" value="Glycos_transf_2"/>
    <property type="match status" value="1"/>
</dbReference>
<organism evidence="2 3">
    <name type="scientific">Pseudohalioglobus sediminis</name>
    <dbReference type="NCBI Taxonomy" id="2606449"/>
    <lineage>
        <taxon>Bacteria</taxon>
        <taxon>Pseudomonadati</taxon>
        <taxon>Pseudomonadota</taxon>
        <taxon>Gammaproteobacteria</taxon>
        <taxon>Cellvibrionales</taxon>
        <taxon>Halieaceae</taxon>
        <taxon>Pseudohalioglobus</taxon>
    </lineage>
</organism>
<gene>
    <name evidence="2" type="ORF">F0M18_16175</name>
</gene>
<dbReference type="PANTHER" id="PTHR48090">
    <property type="entry name" value="UNDECAPRENYL-PHOSPHATE 4-DEOXY-4-FORMAMIDO-L-ARABINOSE TRANSFERASE-RELATED"/>
    <property type="match status" value="1"/>
</dbReference>
<feature type="domain" description="Glycosyltransferase 2-like" evidence="1">
    <location>
        <begin position="16"/>
        <end position="142"/>
    </location>
</feature>
<dbReference type="Proteomes" id="UP000323708">
    <property type="component" value="Unassembled WGS sequence"/>
</dbReference>
<dbReference type="CDD" id="cd04179">
    <property type="entry name" value="DPM_DPG-synthase_like"/>
    <property type="match status" value="1"/>
</dbReference>
<dbReference type="EMBL" id="VTUX01000008">
    <property type="protein sequence ID" value="KAA1189266.1"/>
    <property type="molecule type" value="Genomic_DNA"/>
</dbReference>
<dbReference type="Gene3D" id="3.90.550.10">
    <property type="entry name" value="Spore Coat Polysaccharide Biosynthesis Protein SpsA, Chain A"/>
    <property type="match status" value="1"/>
</dbReference>
<evidence type="ECO:0000259" key="1">
    <source>
        <dbReference type="Pfam" id="PF00535"/>
    </source>
</evidence>
<keyword evidence="2" id="KW-0808">Transferase</keyword>
<dbReference type="SUPFAM" id="SSF53448">
    <property type="entry name" value="Nucleotide-diphospho-sugar transferases"/>
    <property type="match status" value="1"/>
</dbReference>
<comment type="caution">
    <text evidence="2">The sequence shown here is derived from an EMBL/GenBank/DDBJ whole genome shotgun (WGS) entry which is preliminary data.</text>
</comment>
<evidence type="ECO:0000313" key="3">
    <source>
        <dbReference type="Proteomes" id="UP000323708"/>
    </source>
</evidence>